<comment type="caution">
    <text evidence="3">The sequence shown here is derived from an EMBL/GenBank/DDBJ whole genome shotgun (WGS) entry which is preliminary data.</text>
</comment>
<feature type="domain" description="M23ase beta-sheet core" evidence="2">
    <location>
        <begin position="272"/>
        <end position="368"/>
    </location>
</feature>
<sequence>MTGSIATTDEPAYAVDYPSWNDVLEARRDVAAAQAQIRQIRAAIAAITAEVERTQAVAEQKGAVYFEAQQAFDEAAYTADQLQAQADEAQLRADESRSRAGQFVAELARSGGGDLSASLFTNPGQADDLLSRLGFASKITEQAEGIHAAALQDQNAAQALTDQANVAKKIRDELRIEAQAAYEEAQAAALEAQTALIAQQENQARLEAQLAVLVENRAATEADYAAGIAAQYGSGSSLDAGQIVNGWAVPTSGYVTSPYGYRVHPVYGYVALHTGVDISASCGQPTYAASGGTIEYAGWNGTYGYFIRINHGGGVTTAYAHIQQGGILVQTGQPVAVGQQIARAGTTGASTGCHTHLEVRINGSSTDPIAFLRNKGLSVG</sequence>
<organism evidence="3 4">
    <name type="scientific">Microcella pacifica</name>
    <dbReference type="NCBI Taxonomy" id="2591847"/>
    <lineage>
        <taxon>Bacteria</taxon>
        <taxon>Bacillati</taxon>
        <taxon>Actinomycetota</taxon>
        <taxon>Actinomycetes</taxon>
        <taxon>Micrococcales</taxon>
        <taxon>Microbacteriaceae</taxon>
        <taxon>Microcella</taxon>
    </lineage>
</organism>
<dbReference type="Pfam" id="PF01551">
    <property type="entry name" value="Peptidase_M23"/>
    <property type="match status" value="1"/>
</dbReference>
<dbReference type="InterPro" id="IPR050570">
    <property type="entry name" value="Cell_wall_metabolism_enzyme"/>
</dbReference>
<reference evidence="3 4" key="1">
    <citation type="submission" date="2019-06" db="EMBL/GenBank/DDBJ databases">
        <authorList>
            <person name="De-Chao Zhang Q."/>
        </authorList>
    </citation>
    <scope>NUCLEOTIDE SEQUENCE [LARGE SCALE GENOMIC DNA]</scope>
    <source>
        <strain evidence="3 4">KN1116</strain>
    </source>
</reference>
<evidence type="ECO:0000259" key="2">
    <source>
        <dbReference type="Pfam" id="PF01551"/>
    </source>
</evidence>
<keyword evidence="1" id="KW-0175">Coiled coil</keyword>
<protein>
    <submittedName>
        <fullName evidence="3">M23 family metallopeptidase</fullName>
    </submittedName>
</protein>
<evidence type="ECO:0000256" key="1">
    <source>
        <dbReference type="SAM" id="Coils"/>
    </source>
</evidence>
<gene>
    <name evidence="3" type="ORF">FK219_013215</name>
</gene>
<dbReference type="RefSeq" id="WP_165638154.1">
    <property type="nucleotide sequence ID" value="NZ_VIKT02000044.1"/>
</dbReference>
<dbReference type="InterPro" id="IPR016047">
    <property type="entry name" value="M23ase_b-sheet_dom"/>
</dbReference>
<proteinExistence type="predicted"/>
<dbReference type="GO" id="GO:0004222">
    <property type="term" value="F:metalloendopeptidase activity"/>
    <property type="evidence" value="ECO:0007669"/>
    <property type="project" value="TreeGrafter"/>
</dbReference>
<evidence type="ECO:0000313" key="4">
    <source>
        <dbReference type="Proteomes" id="UP000818266"/>
    </source>
</evidence>
<dbReference type="CDD" id="cd12797">
    <property type="entry name" value="M23_peptidase"/>
    <property type="match status" value="1"/>
</dbReference>
<evidence type="ECO:0000313" key="3">
    <source>
        <dbReference type="EMBL" id="NHF64182.1"/>
    </source>
</evidence>
<dbReference type="PANTHER" id="PTHR21666">
    <property type="entry name" value="PEPTIDASE-RELATED"/>
    <property type="match status" value="1"/>
</dbReference>
<accession>A0A9E5JR77</accession>
<dbReference type="EMBL" id="VIKT02000044">
    <property type="protein sequence ID" value="NHF64182.1"/>
    <property type="molecule type" value="Genomic_DNA"/>
</dbReference>
<reference evidence="3 4" key="2">
    <citation type="submission" date="2020-03" db="EMBL/GenBank/DDBJ databases">
        <title>Chryseoglobus sp. isolated from a deep-sea seamount.</title>
        <authorList>
            <person name="Zhang D.-C."/>
        </authorList>
    </citation>
    <scope>NUCLEOTIDE SEQUENCE [LARGE SCALE GENOMIC DNA]</scope>
    <source>
        <strain evidence="3 4">KN1116</strain>
    </source>
</reference>
<dbReference type="Gene3D" id="2.70.70.10">
    <property type="entry name" value="Glucose Permease (Domain IIA)"/>
    <property type="match status" value="1"/>
</dbReference>
<name>A0A9E5JR77_9MICO</name>
<keyword evidence="4" id="KW-1185">Reference proteome</keyword>
<dbReference type="SUPFAM" id="SSF51261">
    <property type="entry name" value="Duplicated hybrid motif"/>
    <property type="match status" value="1"/>
</dbReference>
<dbReference type="Proteomes" id="UP000818266">
    <property type="component" value="Unassembled WGS sequence"/>
</dbReference>
<feature type="coiled-coil region" evidence="1">
    <location>
        <begin position="23"/>
        <end position="99"/>
    </location>
</feature>
<feature type="coiled-coil region" evidence="1">
    <location>
        <begin position="157"/>
        <end position="223"/>
    </location>
</feature>
<dbReference type="InterPro" id="IPR011055">
    <property type="entry name" value="Dup_hybrid_motif"/>
</dbReference>
<dbReference type="PANTHER" id="PTHR21666:SF270">
    <property type="entry name" value="MUREIN HYDROLASE ACTIVATOR ENVC"/>
    <property type="match status" value="1"/>
</dbReference>
<dbReference type="AlphaFoldDB" id="A0A9E5JR77"/>